<organism evidence="2 3">
    <name type="scientific">Gilvimarinus xylanilyticus</name>
    <dbReference type="NCBI Taxonomy" id="2944139"/>
    <lineage>
        <taxon>Bacteria</taxon>
        <taxon>Pseudomonadati</taxon>
        <taxon>Pseudomonadota</taxon>
        <taxon>Gammaproteobacteria</taxon>
        <taxon>Cellvibrionales</taxon>
        <taxon>Cellvibrionaceae</taxon>
        <taxon>Gilvimarinus</taxon>
    </lineage>
</organism>
<keyword evidence="1" id="KW-1133">Transmembrane helix</keyword>
<dbReference type="EMBL" id="JAMFTH010000001">
    <property type="protein sequence ID" value="MCP8897949.1"/>
    <property type="molecule type" value="Genomic_DNA"/>
</dbReference>
<evidence type="ECO:0000313" key="2">
    <source>
        <dbReference type="EMBL" id="MCP8897949.1"/>
    </source>
</evidence>
<protein>
    <submittedName>
        <fullName evidence="2">Carboxypeptidase-like regulatory domain-containing protein</fullName>
    </submittedName>
</protein>
<accession>A0A9X2HUM2</accession>
<feature type="transmembrane region" description="Helical" evidence="1">
    <location>
        <begin position="7"/>
        <end position="26"/>
    </location>
</feature>
<dbReference type="InterPro" id="IPR008969">
    <property type="entry name" value="CarboxyPept-like_regulatory"/>
</dbReference>
<dbReference type="AlphaFoldDB" id="A0A9X2HUM2"/>
<sequence length="372" mass="41805">MKKEKLYLIVAALLILCIFGWLFWLFNGSPTEKISTEAPTEEALVDSAQADKMKKLIDEAKDDPEKSEGLFDALLALLPFKQRLQYRLSFPELDDMSFYGQVVDQYGDPVVGATLDIEGGGRLLTPGSGKARARTDAEGKFSVHMKGGSLLITNLSHPGVKYYFPNDLRSTGSGGIGFDSFQRMKGGNEPLWSDYPQGNPYVFQAWRIDPNDLVTNLKSGRDNFRVDCENNTYSIDMLVSPRSKKRLVLDGLEGQLRVRFSCEEALATETADWTVEIEAIDGGLVATDERYMYKAPDFGYVPSIRWTFNKNDSNYRGGLSRKKFYFYSNNGKEYGSLILSFDIFYEGPILMIDKYNINPDGGRSLLGPDRGY</sequence>
<gene>
    <name evidence="2" type="ORF">M6D89_01400</name>
</gene>
<keyword evidence="1" id="KW-0472">Membrane</keyword>
<evidence type="ECO:0000313" key="3">
    <source>
        <dbReference type="Proteomes" id="UP001139319"/>
    </source>
</evidence>
<name>A0A9X2HUM2_9GAMM</name>
<comment type="caution">
    <text evidence="2">The sequence shown here is derived from an EMBL/GenBank/DDBJ whole genome shotgun (WGS) entry which is preliminary data.</text>
</comment>
<reference evidence="2" key="2">
    <citation type="submission" date="2023-01" db="EMBL/GenBank/DDBJ databases">
        <title>Gilvimarinus xylanilyticus HB14 isolated from Caulerpa lentillifera aquaculture base in Hainan, China.</title>
        <authorList>
            <person name="Zhang Y.-J."/>
        </authorList>
    </citation>
    <scope>NUCLEOTIDE SEQUENCE</scope>
    <source>
        <strain evidence="2">HB14</strain>
    </source>
</reference>
<keyword evidence="2" id="KW-0121">Carboxypeptidase</keyword>
<evidence type="ECO:0000256" key="1">
    <source>
        <dbReference type="SAM" id="Phobius"/>
    </source>
</evidence>
<keyword evidence="2" id="KW-0378">Hydrolase</keyword>
<keyword evidence="2" id="KW-0645">Protease</keyword>
<dbReference type="RefSeq" id="WP_253966245.1">
    <property type="nucleotide sequence ID" value="NZ_JAMFTH010000001.1"/>
</dbReference>
<dbReference type="Proteomes" id="UP001139319">
    <property type="component" value="Unassembled WGS sequence"/>
</dbReference>
<keyword evidence="1" id="KW-0812">Transmembrane</keyword>
<reference evidence="2" key="1">
    <citation type="submission" date="2022-05" db="EMBL/GenBank/DDBJ databases">
        <authorList>
            <person name="Sun H.-N."/>
        </authorList>
    </citation>
    <scope>NUCLEOTIDE SEQUENCE</scope>
    <source>
        <strain evidence="2">HB14</strain>
    </source>
</reference>
<dbReference type="GO" id="GO:0004180">
    <property type="term" value="F:carboxypeptidase activity"/>
    <property type="evidence" value="ECO:0007669"/>
    <property type="project" value="UniProtKB-KW"/>
</dbReference>
<dbReference type="SUPFAM" id="SSF49464">
    <property type="entry name" value="Carboxypeptidase regulatory domain-like"/>
    <property type="match status" value="1"/>
</dbReference>
<proteinExistence type="predicted"/>
<keyword evidence="3" id="KW-1185">Reference proteome</keyword>